<organism evidence="1 2">
    <name type="scientific">Runella slithyformis (strain ATCC 29530 / DSM 19594 / LMG 11500 / NCIMB 11436 / LSU 4)</name>
    <dbReference type="NCBI Taxonomy" id="761193"/>
    <lineage>
        <taxon>Bacteria</taxon>
        <taxon>Pseudomonadati</taxon>
        <taxon>Bacteroidota</taxon>
        <taxon>Cytophagia</taxon>
        <taxon>Cytophagales</taxon>
        <taxon>Spirosomataceae</taxon>
        <taxon>Runella</taxon>
    </lineage>
</organism>
<reference evidence="1 2" key="2">
    <citation type="journal article" date="2012" name="Stand. Genomic Sci.">
        <title>Complete genome sequence of the aquatic bacterium Runella slithyformis type strain (LSU 4(T)).</title>
        <authorList>
            <person name="Copeland A."/>
            <person name="Zhang X."/>
            <person name="Misra M."/>
            <person name="Lapidus A."/>
            <person name="Nolan M."/>
            <person name="Lucas S."/>
            <person name="Deshpande S."/>
            <person name="Cheng J.F."/>
            <person name="Tapia R."/>
            <person name="Goodwin L.A."/>
            <person name="Pitluck S."/>
            <person name="Liolios K."/>
            <person name="Pagani I."/>
            <person name="Ivanova N."/>
            <person name="Mikhailova N."/>
            <person name="Pati A."/>
            <person name="Chen A."/>
            <person name="Palaniappan K."/>
            <person name="Land M."/>
            <person name="Hauser L."/>
            <person name="Pan C."/>
            <person name="Jeffries C.D."/>
            <person name="Detter J.C."/>
            <person name="Brambilla E.M."/>
            <person name="Rohde M."/>
            <person name="Djao O.D."/>
            <person name="Goker M."/>
            <person name="Sikorski J."/>
            <person name="Tindall B.J."/>
            <person name="Woyke T."/>
            <person name="Bristow J."/>
            <person name="Eisen J.A."/>
            <person name="Markowitz V."/>
            <person name="Hugenholtz P."/>
            <person name="Kyrpides N.C."/>
            <person name="Klenk H.P."/>
            <person name="Mavromatis K."/>
        </authorList>
    </citation>
    <scope>NUCLEOTIDE SEQUENCE [LARGE SCALE GENOMIC DNA]</scope>
    <source>
        <strain evidence="2">ATCC 29530 / DSM 19594 / LMG 11500 / NCIMB 11436 / LSU 4</strain>
    </source>
</reference>
<sequence>MLEEIFDIAPKFLPRIHFEVTILRHERLGEGAIRVLCTVNNISANRVIKRNYETPFTISTYWFIDERKVNNYYASILENIYESQVKGGAVLVY</sequence>
<keyword evidence="2" id="KW-1185">Reference proteome</keyword>
<gene>
    <name evidence="1" type="ordered locus">Runsl_4727</name>
</gene>
<dbReference type="KEGG" id="rsi:Runsl_4727"/>
<evidence type="ECO:0000313" key="2">
    <source>
        <dbReference type="Proteomes" id="UP000000493"/>
    </source>
</evidence>
<dbReference type="Proteomes" id="UP000000493">
    <property type="component" value="Chromosome"/>
</dbReference>
<dbReference type="AlphaFoldDB" id="A0A7U3ZPM1"/>
<protein>
    <submittedName>
        <fullName evidence="1">Uncharacterized protein</fullName>
    </submittedName>
</protein>
<name>A0A7U3ZPM1_RUNSL</name>
<accession>A0A7U3ZPM1</accession>
<proteinExistence type="predicted"/>
<evidence type="ECO:0000313" key="1">
    <source>
        <dbReference type="EMBL" id="AEI51045.1"/>
    </source>
</evidence>
<reference evidence="2" key="1">
    <citation type="submission" date="2011-06" db="EMBL/GenBank/DDBJ databases">
        <title>The complete genome of chromosome of Runella slithyformis DSM 19594.</title>
        <authorList>
            <consortium name="US DOE Joint Genome Institute (JGI-PGF)"/>
            <person name="Lucas S."/>
            <person name="Han J."/>
            <person name="Lapidus A."/>
            <person name="Bruce D."/>
            <person name="Goodwin L."/>
            <person name="Pitluck S."/>
            <person name="Peters L."/>
            <person name="Kyrpides N."/>
            <person name="Mavromatis K."/>
            <person name="Ivanova N."/>
            <person name="Ovchinnikova G."/>
            <person name="Zhang X."/>
            <person name="Misra M."/>
            <person name="Detter J.C."/>
            <person name="Tapia R."/>
            <person name="Han C."/>
            <person name="Land M."/>
            <person name="Hauser L."/>
            <person name="Markowitz V."/>
            <person name="Cheng J.-F."/>
            <person name="Hugenholtz P."/>
            <person name="Woyke T."/>
            <person name="Wu D."/>
            <person name="Tindall B."/>
            <person name="Faehrich R."/>
            <person name="Brambilla E."/>
            <person name="Klenk H.-P."/>
            <person name="Eisen J.A."/>
        </authorList>
    </citation>
    <scope>NUCLEOTIDE SEQUENCE [LARGE SCALE GENOMIC DNA]</scope>
    <source>
        <strain evidence="2">ATCC 29530 / DSM 19594 / LMG 11500 / NCIMB 11436 / LSU 4</strain>
    </source>
</reference>
<dbReference type="EMBL" id="CP002859">
    <property type="protein sequence ID" value="AEI51045.1"/>
    <property type="molecule type" value="Genomic_DNA"/>
</dbReference>